<dbReference type="KEGG" id="mtw:CQW49_16580"/>
<dbReference type="EMBL" id="CP023737">
    <property type="protein sequence ID" value="ATQ70438.1"/>
    <property type="molecule type" value="Genomic_DNA"/>
</dbReference>
<sequence>MDAVTNPYAPGAGSQPPELAGRDELIQKTKTTLARVKMGRQAKSFMLVGLRGVGKTVLLNKIQEIAEKSGYVAILLESPEGKSLPELLIPCLRKILFKLDTKEMVNESVKRGMMVLRSFISTVKVNWEGFDIGVDPEVGSADSGDLEADLPDLVEAIGVAAKSRQSSVAIIIDELQYVPEVEFSALIMAMHRVAQKQLPIVLIAAGLPQLVGLAGRSKSYAERLFDYPKIDKLSYEDAATALLEPARREGVSFEQSAVDSVIRLTQGYPYFLQEWGYHAWNIAQNSPITKADVEQASATALKNLDESFFRVRFDRLTPREKDYLFAMAALGPGPHRSGDVASELGVFVESIAPVRSSLIKKGMIFSPAHGDTAFTVPLFDEYLKRVHP</sequence>
<keyword evidence="3" id="KW-0547">Nucleotide-binding</keyword>
<dbReference type="SUPFAM" id="SSF52540">
    <property type="entry name" value="P-loop containing nucleoside triphosphate hydrolases"/>
    <property type="match status" value="1"/>
</dbReference>
<dbReference type="STRING" id="595536.GCA_000178815_01866"/>
<evidence type="ECO:0000256" key="1">
    <source>
        <dbReference type="SAM" id="MobiDB-lite"/>
    </source>
</evidence>
<dbReference type="GO" id="GO:0005524">
    <property type="term" value="F:ATP binding"/>
    <property type="evidence" value="ECO:0007669"/>
    <property type="project" value="UniProtKB-KW"/>
</dbReference>
<dbReference type="Proteomes" id="UP000230709">
    <property type="component" value="Chromosome"/>
</dbReference>
<proteinExistence type="predicted"/>
<dbReference type="PANTHER" id="PTHR34301:SF8">
    <property type="entry name" value="ATPASE DOMAIN-CONTAINING PROTEIN"/>
    <property type="match status" value="1"/>
</dbReference>
<name>A0A2D2D606_METT3</name>
<reference evidence="4" key="1">
    <citation type="submission" date="2017-10" db="EMBL/GenBank/DDBJ databases">
        <title>Completed PacBio SMRT sequence of Methylosinus trichosporium OB3b reveals presence of a third large plasmid.</title>
        <authorList>
            <person name="Charles T.C."/>
            <person name="Lynch M.D.J."/>
            <person name="Heil J.R."/>
            <person name="Cheng J."/>
        </authorList>
    </citation>
    <scope>NUCLEOTIDE SEQUENCE [LARGE SCALE GENOMIC DNA]</scope>
    <source>
        <strain evidence="4">OB3b</strain>
    </source>
</reference>
<keyword evidence="4" id="KW-1185">Reference proteome</keyword>
<feature type="region of interest" description="Disordered" evidence="1">
    <location>
        <begin position="1"/>
        <end position="22"/>
    </location>
</feature>
<gene>
    <name evidence="3" type="ORF">CQW49_16580</name>
</gene>
<dbReference type="InterPro" id="IPR041664">
    <property type="entry name" value="AAA_16"/>
</dbReference>
<keyword evidence="3" id="KW-0067">ATP-binding</keyword>
<dbReference type="Gene3D" id="3.40.50.300">
    <property type="entry name" value="P-loop containing nucleotide triphosphate hydrolases"/>
    <property type="match status" value="1"/>
</dbReference>
<evidence type="ECO:0000313" key="4">
    <source>
        <dbReference type="Proteomes" id="UP000230709"/>
    </source>
</evidence>
<evidence type="ECO:0000259" key="2">
    <source>
        <dbReference type="Pfam" id="PF13191"/>
    </source>
</evidence>
<organism evidence="3 4">
    <name type="scientific">Methylosinus trichosporium (strain ATCC 35070 / NCIMB 11131 / UNIQEM 75 / OB3b)</name>
    <dbReference type="NCBI Taxonomy" id="595536"/>
    <lineage>
        <taxon>Bacteria</taxon>
        <taxon>Pseudomonadati</taxon>
        <taxon>Pseudomonadota</taxon>
        <taxon>Alphaproteobacteria</taxon>
        <taxon>Hyphomicrobiales</taxon>
        <taxon>Methylocystaceae</taxon>
        <taxon>Methylosinus</taxon>
    </lineage>
</organism>
<dbReference type="PANTHER" id="PTHR34301">
    <property type="entry name" value="DNA-BINDING PROTEIN-RELATED"/>
    <property type="match status" value="1"/>
</dbReference>
<protein>
    <submittedName>
        <fullName evidence="3">ATP-binding protein</fullName>
    </submittedName>
</protein>
<feature type="domain" description="Orc1-like AAA ATPase" evidence="2">
    <location>
        <begin position="18"/>
        <end position="203"/>
    </location>
</feature>
<accession>A0A2D2D606</accession>
<dbReference type="AlphaFoldDB" id="A0A2D2D606"/>
<dbReference type="InterPro" id="IPR027417">
    <property type="entry name" value="P-loop_NTPase"/>
</dbReference>
<evidence type="ECO:0000313" key="3">
    <source>
        <dbReference type="EMBL" id="ATQ70438.1"/>
    </source>
</evidence>
<dbReference type="Pfam" id="PF13191">
    <property type="entry name" value="AAA_16"/>
    <property type="match status" value="1"/>
</dbReference>